<keyword evidence="2" id="KW-0812">Transmembrane</keyword>
<dbReference type="KEGG" id="pmet:G4Y79_22045"/>
<name>A0A7S8IED5_9CHLR</name>
<keyword evidence="2" id="KW-0472">Membrane</keyword>
<dbReference type="RefSeq" id="WP_195170403.1">
    <property type="nucleotide sequence ID" value="NZ_CP062983.1"/>
</dbReference>
<evidence type="ECO:0000256" key="2">
    <source>
        <dbReference type="SAM" id="Phobius"/>
    </source>
</evidence>
<evidence type="ECO:0000313" key="4">
    <source>
        <dbReference type="Proteomes" id="UP000594468"/>
    </source>
</evidence>
<keyword evidence="2" id="KW-1133">Transmembrane helix</keyword>
<feature type="compositionally biased region" description="Low complexity" evidence="1">
    <location>
        <begin position="155"/>
        <end position="168"/>
    </location>
</feature>
<organism evidence="3 4">
    <name type="scientific">Phototrophicus methaneseepsis</name>
    <dbReference type="NCBI Taxonomy" id="2710758"/>
    <lineage>
        <taxon>Bacteria</taxon>
        <taxon>Bacillati</taxon>
        <taxon>Chloroflexota</taxon>
        <taxon>Candidatus Thermofontia</taxon>
        <taxon>Phototrophicales</taxon>
        <taxon>Phototrophicaceae</taxon>
        <taxon>Phototrophicus</taxon>
    </lineage>
</organism>
<protein>
    <submittedName>
        <fullName evidence="3">Uncharacterized protein</fullName>
    </submittedName>
</protein>
<feature type="compositionally biased region" description="Polar residues" evidence="1">
    <location>
        <begin position="110"/>
        <end position="126"/>
    </location>
</feature>
<accession>A0A7S8IED5</accession>
<feature type="region of interest" description="Disordered" evidence="1">
    <location>
        <begin position="95"/>
        <end position="168"/>
    </location>
</feature>
<dbReference type="AlphaFoldDB" id="A0A7S8IED5"/>
<reference evidence="3 4" key="1">
    <citation type="submission" date="2020-02" db="EMBL/GenBank/DDBJ databases">
        <authorList>
            <person name="Zheng R.K."/>
            <person name="Sun C.M."/>
        </authorList>
    </citation>
    <scope>NUCLEOTIDE SEQUENCE [LARGE SCALE GENOMIC DNA]</scope>
    <source>
        <strain evidence="4">rifampicinis</strain>
    </source>
</reference>
<proteinExistence type="predicted"/>
<keyword evidence="4" id="KW-1185">Reference proteome</keyword>
<evidence type="ECO:0000256" key="1">
    <source>
        <dbReference type="SAM" id="MobiDB-lite"/>
    </source>
</evidence>
<feature type="transmembrane region" description="Helical" evidence="2">
    <location>
        <begin position="12"/>
        <end position="32"/>
    </location>
</feature>
<evidence type="ECO:0000313" key="3">
    <source>
        <dbReference type="EMBL" id="QPC82334.1"/>
    </source>
</evidence>
<dbReference type="EMBL" id="CP062983">
    <property type="protein sequence ID" value="QPC82334.1"/>
    <property type="molecule type" value="Genomic_DNA"/>
</dbReference>
<gene>
    <name evidence="3" type="ORF">G4Y79_22045</name>
</gene>
<sequence>MPDLSTPELVVVLAFACTGVVVIGAFIWIFIFGRSFSAIVMMIVGIIMNANDEKSIDENAPIEMSDEHSLGQVMTRRTRDIPFEAQVPNVHVKESLASQQMQPRGPINQIHPQTNPHTPTHAQNAEDTAGEAYDLSEAEPADPRGFLHERLRPSDAQADQDAPQNNQE</sequence>
<dbReference type="Proteomes" id="UP000594468">
    <property type="component" value="Chromosome"/>
</dbReference>
<feature type="compositionally biased region" description="Basic and acidic residues" evidence="1">
    <location>
        <begin position="141"/>
        <end position="153"/>
    </location>
</feature>